<feature type="region of interest" description="Disordered" evidence="5">
    <location>
        <begin position="459"/>
        <end position="551"/>
    </location>
</feature>
<evidence type="ECO:0000256" key="1">
    <source>
        <dbReference type="ARBA" id="ARBA00022723"/>
    </source>
</evidence>
<evidence type="ECO:0000256" key="3">
    <source>
        <dbReference type="ARBA" id="ARBA00022912"/>
    </source>
</evidence>
<dbReference type="PROSITE" id="PS01032">
    <property type="entry name" value="PPM_1"/>
    <property type="match status" value="1"/>
</dbReference>
<gene>
    <name evidence="7" type="ORF">KUTeg_009678</name>
</gene>
<comment type="similarity">
    <text evidence="4">Belongs to the PP2C family.</text>
</comment>
<evidence type="ECO:0000313" key="8">
    <source>
        <dbReference type="Proteomes" id="UP001217089"/>
    </source>
</evidence>
<dbReference type="SUPFAM" id="SSF81606">
    <property type="entry name" value="PP2C-like"/>
    <property type="match status" value="1"/>
</dbReference>
<dbReference type="Proteomes" id="UP001217089">
    <property type="component" value="Unassembled WGS sequence"/>
</dbReference>
<feature type="compositionally biased region" description="Basic and acidic residues" evidence="5">
    <location>
        <begin position="390"/>
        <end position="401"/>
    </location>
</feature>
<dbReference type="EMBL" id="JARBDR010000440">
    <property type="protein sequence ID" value="KAJ8312305.1"/>
    <property type="molecule type" value="Genomic_DNA"/>
</dbReference>
<dbReference type="InterPro" id="IPR036457">
    <property type="entry name" value="PPM-type-like_dom_sf"/>
</dbReference>
<evidence type="ECO:0000256" key="4">
    <source>
        <dbReference type="RuleBase" id="RU003465"/>
    </source>
</evidence>
<dbReference type="InterPro" id="IPR015655">
    <property type="entry name" value="PP2C"/>
</dbReference>
<keyword evidence="8" id="KW-1185">Reference proteome</keyword>
<protein>
    <recommendedName>
        <fullName evidence="6">PPM-type phosphatase domain-containing protein</fullName>
    </recommendedName>
</protein>
<feature type="compositionally biased region" description="Polar residues" evidence="5">
    <location>
        <begin position="535"/>
        <end position="551"/>
    </location>
</feature>
<feature type="compositionally biased region" description="Low complexity" evidence="5">
    <location>
        <begin position="376"/>
        <end position="387"/>
    </location>
</feature>
<dbReference type="InterPro" id="IPR000222">
    <property type="entry name" value="PP2C_BS"/>
</dbReference>
<accession>A0ABQ9F4K8</accession>
<feature type="region of interest" description="Disordered" evidence="5">
    <location>
        <begin position="677"/>
        <end position="700"/>
    </location>
</feature>
<feature type="domain" description="PPM-type phosphatase" evidence="6">
    <location>
        <begin position="11"/>
        <end position="329"/>
    </location>
</feature>
<proteinExistence type="inferred from homology"/>
<evidence type="ECO:0000256" key="2">
    <source>
        <dbReference type="ARBA" id="ARBA00022801"/>
    </source>
</evidence>
<comment type="caution">
    <text evidence="7">The sequence shown here is derived from an EMBL/GenBank/DDBJ whole genome shotgun (WGS) entry which is preliminary data.</text>
</comment>
<dbReference type="PANTHER" id="PTHR47992">
    <property type="entry name" value="PROTEIN PHOSPHATASE"/>
    <property type="match status" value="1"/>
</dbReference>
<evidence type="ECO:0000259" key="6">
    <source>
        <dbReference type="PROSITE" id="PS51746"/>
    </source>
</evidence>
<feature type="region of interest" description="Disordered" evidence="5">
    <location>
        <begin position="608"/>
        <end position="650"/>
    </location>
</feature>
<dbReference type="Gene3D" id="3.60.40.10">
    <property type="entry name" value="PPM-type phosphatase domain"/>
    <property type="match status" value="1"/>
</dbReference>
<keyword evidence="3 4" id="KW-0904">Protein phosphatase</keyword>
<keyword evidence="2 4" id="KW-0378">Hydrolase</keyword>
<organism evidence="7 8">
    <name type="scientific">Tegillarca granosa</name>
    <name type="common">Malaysian cockle</name>
    <name type="synonym">Anadara granosa</name>
    <dbReference type="NCBI Taxonomy" id="220873"/>
    <lineage>
        <taxon>Eukaryota</taxon>
        <taxon>Metazoa</taxon>
        <taxon>Spiralia</taxon>
        <taxon>Lophotrochozoa</taxon>
        <taxon>Mollusca</taxon>
        <taxon>Bivalvia</taxon>
        <taxon>Autobranchia</taxon>
        <taxon>Pteriomorphia</taxon>
        <taxon>Arcoida</taxon>
        <taxon>Arcoidea</taxon>
        <taxon>Arcidae</taxon>
        <taxon>Tegillarca</taxon>
    </lineage>
</organism>
<dbReference type="PROSITE" id="PS51746">
    <property type="entry name" value="PPM_2"/>
    <property type="match status" value="1"/>
</dbReference>
<evidence type="ECO:0000313" key="7">
    <source>
        <dbReference type="EMBL" id="KAJ8312305.1"/>
    </source>
</evidence>
<keyword evidence="1" id="KW-0479">Metal-binding</keyword>
<name>A0ABQ9F4K8_TEGGR</name>
<feature type="compositionally biased region" description="Basic and acidic residues" evidence="5">
    <location>
        <begin position="481"/>
        <end position="493"/>
    </location>
</feature>
<dbReference type="InterPro" id="IPR001932">
    <property type="entry name" value="PPM-type_phosphatase-like_dom"/>
</dbReference>
<dbReference type="CDD" id="cd00143">
    <property type="entry name" value="PP2Cc"/>
    <property type="match status" value="1"/>
</dbReference>
<feature type="region of interest" description="Disordered" evidence="5">
    <location>
        <begin position="354"/>
        <end position="401"/>
    </location>
</feature>
<feature type="compositionally biased region" description="Polar residues" evidence="5">
    <location>
        <begin position="494"/>
        <end position="516"/>
    </location>
</feature>
<dbReference type="Pfam" id="PF00481">
    <property type="entry name" value="PP2C"/>
    <property type="match status" value="1"/>
</dbReference>
<reference evidence="7 8" key="1">
    <citation type="submission" date="2022-12" db="EMBL/GenBank/DDBJ databases">
        <title>Chromosome-level genome of Tegillarca granosa.</title>
        <authorList>
            <person name="Kim J."/>
        </authorList>
    </citation>
    <scope>NUCLEOTIDE SEQUENCE [LARGE SCALE GENOMIC DNA]</scope>
    <source>
        <strain evidence="7">Teg-2019</strain>
        <tissue evidence="7">Adductor muscle</tissue>
    </source>
</reference>
<dbReference type="SMART" id="SM00332">
    <property type="entry name" value="PP2Cc"/>
    <property type="match status" value="1"/>
</dbReference>
<feature type="compositionally biased region" description="Polar residues" evidence="5">
    <location>
        <begin position="459"/>
        <end position="480"/>
    </location>
</feature>
<feature type="compositionally biased region" description="Basic and acidic residues" evidence="5">
    <location>
        <begin position="683"/>
        <end position="693"/>
    </location>
</feature>
<evidence type="ECO:0000256" key="5">
    <source>
        <dbReference type="SAM" id="MobiDB-lite"/>
    </source>
</evidence>
<sequence>MSSYKIGVNLRVTENSNQGGRKYMEDTHAIRFVKNDEGGFEFAYFGIFDGHGGAEASKFARDHLLDEITKYDSFWSEDDDEILEAIKTGFLDTHCAMWKEVDKWPRTLSGLPSTSGTTASIAIIKNSKLYIGHVGDSGVAVGFDDSRCDKFIWPHGSMLTTDHKPESPSEKKRIEECGGQVVAKAGVQRVVWNRPKVSHKGPIRRSTPIDKIPFLAVSRSLGDLWSYNYLNQQFVVSPEPEVSVRKLDPTRDKCLVIGSDGLWNMLSAEEAVSLVVDLEYHFENKVINDPNVSVSYWINPAEKLVNRAINKWRAKLMKADNTSAIVVLIDPLGPRKLSILKKKREETFRKLREARAAEASKVNTRSSPRKSNDNASESSSLKVSSKVHPGKVEKSPKHHIEEELGISVGMKTAISPISLEKMRRQSIPGQLDTELDDSIQATSVHKNLFSDLSRIKPTDQNLTHVPKSTKNLENAHSSSNKHADNKLMKDEKSSTVVSPRKVSSCSRTDETSTVMGSSPRKLSPCTRTRLRSHSGDTSNQGDANVLQDNKTTKEQTNMHITKINVHHVLKDSQKIHQLNSEHDGETSSLKAMKNIIVTEEKAELRLKSSTDLNRNQKPHLNLKCDSFSDSPSKNLRRPSLKGLSDVKNNQRTSARLRKVKQNHKRRGENSRFITRTRFGGQKRKLETHDDVPSSKRVCRN</sequence>